<sequence length="367" mass="42131">MKILINASNLHVGGGVQVAVSFINELSEILTENKYDIDISLYISTSVKKNLNNNINLDVFSTFNEINVFGLKSEKNNFSLNNFDVIFTVFGPLYKKTSNACVITGFAQPWIAYPNNLLYRELSFYNKIKTKIIFFIKNRFFKRSNILIVEAEHIKSALIAQGYDKNKIITISNTISSIYSQENLWQDIKFSKGSNYTLGFIGRNYPHKNLSRLVEVNKILLEKYNLQCDFLFTLESNEMKSNNFHTYENFKTVGTISVEQCPSFYKNIDALIFPSLLECFSAAPIEAMKMQKLVLASNLPFITDICKDSARYFDPLDNYSIARIIFEAATNHHENELLIKKSNEIVKLLPTPRDRAMSYLNIILNKI</sequence>
<evidence type="ECO:0000256" key="1">
    <source>
        <dbReference type="ARBA" id="ARBA00022679"/>
    </source>
</evidence>
<dbReference type="Proteomes" id="UP000254208">
    <property type="component" value="Unassembled WGS sequence"/>
</dbReference>
<dbReference type="GO" id="GO:0009103">
    <property type="term" value="P:lipopolysaccharide biosynthetic process"/>
    <property type="evidence" value="ECO:0007669"/>
    <property type="project" value="TreeGrafter"/>
</dbReference>
<feature type="domain" description="Glycosyl transferase family 1" evidence="2">
    <location>
        <begin position="189"/>
        <end position="325"/>
    </location>
</feature>
<dbReference type="InterPro" id="IPR001296">
    <property type="entry name" value="Glyco_trans_1"/>
</dbReference>
<organism evidence="3 4">
    <name type="scientific">Providencia rettgeri</name>
    <dbReference type="NCBI Taxonomy" id="587"/>
    <lineage>
        <taxon>Bacteria</taxon>
        <taxon>Pseudomonadati</taxon>
        <taxon>Pseudomonadota</taxon>
        <taxon>Gammaproteobacteria</taxon>
        <taxon>Enterobacterales</taxon>
        <taxon>Morganellaceae</taxon>
        <taxon>Providencia</taxon>
    </lineage>
</organism>
<accession>A0A379FWF2</accession>
<dbReference type="AlphaFoldDB" id="A0A379FWF2"/>
<name>A0A379FWF2_PRORE</name>
<dbReference type="GeneID" id="93674594"/>
<reference evidence="3 4" key="1">
    <citation type="submission" date="2018-06" db="EMBL/GenBank/DDBJ databases">
        <authorList>
            <consortium name="Pathogen Informatics"/>
            <person name="Doyle S."/>
        </authorList>
    </citation>
    <scope>NUCLEOTIDE SEQUENCE [LARGE SCALE GENOMIC DNA]</scope>
    <source>
        <strain evidence="3 4">NCTC11801</strain>
    </source>
</reference>
<proteinExistence type="predicted"/>
<dbReference type="EMBL" id="UGTZ01000001">
    <property type="protein sequence ID" value="SUC32986.1"/>
    <property type="molecule type" value="Genomic_DNA"/>
</dbReference>
<dbReference type="RefSeq" id="WP_115167959.1">
    <property type="nucleotide sequence ID" value="NZ_CP077317.1"/>
</dbReference>
<keyword evidence="1 3" id="KW-0808">Transferase</keyword>
<evidence type="ECO:0000313" key="4">
    <source>
        <dbReference type="Proteomes" id="UP000254208"/>
    </source>
</evidence>
<gene>
    <name evidence="3" type="ORF">NCTC11801_03993</name>
</gene>
<dbReference type="PANTHER" id="PTHR46401">
    <property type="entry name" value="GLYCOSYLTRANSFERASE WBBK-RELATED"/>
    <property type="match status" value="1"/>
</dbReference>
<evidence type="ECO:0000259" key="2">
    <source>
        <dbReference type="Pfam" id="PF00534"/>
    </source>
</evidence>
<dbReference type="GO" id="GO:0016757">
    <property type="term" value="F:glycosyltransferase activity"/>
    <property type="evidence" value="ECO:0007669"/>
    <property type="project" value="InterPro"/>
</dbReference>
<dbReference type="Gene3D" id="3.40.50.2000">
    <property type="entry name" value="Glycogen Phosphorylase B"/>
    <property type="match status" value="2"/>
</dbReference>
<dbReference type="Pfam" id="PF00534">
    <property type="entry name" value="Glycos_transf_1"/>
    <property type="match status" value="1"/>
</dbReference>
<dbReference type="SUPFAM" id="SSF53756">
    <property type="entry name" value="UDP-Glycosyltransferase/glycogen phosphorylase"/>
    <property type="match status" value="1"/>
</dbReference>
<evidence type="ECO:0000313" key="3">
    <source>
        <dbReference type="EMBL" id="SUC32986.1"/>
    </source>
</evidence>
<dbReference type="PANTHER" id="PTHR46401:SF2">
    <property type="entry name" value="GLYCOSYLTRANSFERASE WBBK-RELATED"/>
    <property type="match status" value="1"/>
</dbReference>
<protein>
    <submittedName>
        <fullName evidence="3">PEP-CTERM/exosortase A-associated glycosyltransferase, Daro_2409 family</fullName>
    </submittedName>
</protein>